<accession>A0A183F2D2</accession>
<dbReference type="Proteomes" id="UP000050761">
    <property type="component" value="Unassembled WGS sequence"/>
</dbReference>
<keyword evidence="2" id="KW-1185">Reference proteome</keyword>
<evidence type="ECO:0000313" key="3">
    <source>
        <dbReference type="WBParaSite" id="HPBE_0000027501-mRNA-1"/>
    </source>
</evidence>
<name>A0A183F2D2_HELPZ</name>
<dbReference type="EMBL" id="UZAH01000176">
    <property type="protein sequence ID" value="VDO18658.1"/>
    <property type="molecule type" value="Genomic_DNA"/>
</dbReference>
<organism evidence="2 3">
    <name type="scientific">Heligmosomoides polygyrus</name>
    <name type="common">Parasitic roundworm</name>
    <dbReference type="NCBI Taxonomy" id="6339"/>
    <lineage>
        <taxon>Eukaryota</taxon>
        <taxon>Metazoa</taxon>
        <taxon>Ecdysozoa</taxon>
        <taxon>Nematoda</taxon>
        <taxon>Chromadorea</taxon>
        <taxon>Rhabditida</taxon>
        <taxon>Rhabditina</taxon>
        <taxon>Rhabditomorpha</taxon>
        <taxon>Strongyloidea</taxon>
        <taxon>Heligmosomidae</taxon>
        <taxon>Heligmosomoides</taxon>
    </lineage>
</organism>
<dbReference type="OrthoDB" id="5846296at2759"/>
<reference evidence="3" key="2">
    <citation type="submission" date="2019-09" db="UniProtKB">
        <authorList>
            <consortium name="WormBaseParasite"/>
        </authorList>
    </citation>
    <scope>IDENTIFICATION</scope>
</reference>
<evidence type="ECO:0000313" key="1">
    <source>
        <dbReference type="EMBL" id="VDO18658.1"/>
    </source>
</evidence>
<sequence>MGTDRGERARREREPRDDIAYLPLPPLHKYGLWVGSEEGDPAETLATNNNLAKSSATLQTDSTMPRFKESRTWLLLLGVLYDKNIPERLKSKIYRAVVRPVAIYGAECWPVTKEIEKRLSVMETKMLRWTAGVTRLDRVRNESIRQRFGFTPIFKKMAKLVCGGTATSFAQKVTLSERLVLTLMCPVGGQEGDQNSGGLIRCIRT</sequence>
<proteinExistence type="predicted"/>
<gene>
    <name evidence="1" type="ORF">HPBE_LOCUS276</name>
</gene>
<dbReference type="AlphaFoldDB" id="A0A183F2D2"/>
<dbReference type="WBParaSite" id="HPBE_0000027501-mRNA-1">
    <property type="protein sequence ID" value="HPBE_0000027501-mRNA-1"/>
    <property type="gene ID" value="HPBE_0000027501"/>
</dbReference>
<protein>
    <submittedName>
        <fullName evidence="3">Reverse transcriptase</fullName>
    </submittedName>
</protein>
<dbReference type="PANTHER" id="PTHR46238:SF8">
    <property type="entry name" value="ENDONUCLEASE_EXONUCLEASE_PHOSPHATASE DOMAIN-CONTAINING PROTEIN"/>
    <property type="match status" value="1"/>
</dbReference>
<dbReference type="PANTHER" id="PTHR46238">
    <property type="entry name" value="REVERSE TRANSCRIPTASE DOMAIN-CONTAINING PROTEIN"/>
    <property type="match status" value="1"/>
</dbReference>
<reference evidence="1 2" key="1">
    <citation type="submission" date="2018-11" db="EMBL/GenBank/DDBJ databases">
        <authorList>
            <consortium name="Pathogen Informatics"/>
        </authorList>
    </citation>
    <scope>NUCLEOTIDE SEQUENCE [LARGE SCALE GENOMIC DNA]</scope>
</reference>
<accession>A0A3P7WM50</accession>
<evidence type="ECO:0000313" key="2">
    <source>
        <dbReference type="Proteomes" id="UP000050761"/>
    </source>
</evidence>